<dbReference type="Pfam" id="PF20772">
    <property type="entry name" value="TACO1_YebC_N"/>
    <property type="match status" value="1"/>
</dbReference>
<dbReference type="AlphaFoldDB" id="A0A512B5X9"/>
<comment type="caution">
    <text evidence="9">The sequence shown here is derived from an EMBL/GenBank/DDBJ whole genome shotgun (WGS) entry which is preliminary data.</text>
</comment>
<evidence type="ECO:0000259" key="7">
    <source>
        <dbReference type="Pfam" id="PF01709"/>
    </source>
</evidence>
<dbReference type="InterPro" id="IPR002876">
    <property type="entry name" value="Transcrip_reg_TACO1-like"/>
</dbReference>
<dbReference type="GO" id="GO:0003677">
    <property type="term" value="F:DNA binding"/>
    <property type="evidence" value="ECO:0007669"/>
    <property type="project" value="UniProtKB-UniRule"/>
</dbReference>
<protein>
    <recommendedName>
        <fullName evidence="6">Probable transcriptional regulatory protein AAE02nite_50360</fullName>
    </recommendedName>
</protein>
<feature type="domain" description="TACO1/YebC-like N-terminal" evidence="8">
    <location>
        <begin position="5"/>
        <end position="75"/>
    </location>
</feature>
<evidence type="ECO:0000256" key="1">
    <source>
        <dbReference type="ARBA" id="ARBA00008724"/>
    </source>
</evidence>
<dbReference type="PANTHER" id="PTHR12532:SF6">
    <property type="entry name" value="TRANSCRIPTIONAL REGULATORY PROTEIN YEBC-RELATED"/>
    <property type="match status" value="1"/>
</dbReference>
<comment type="similarity">
    <text evidence="1 6">Belongs to the TACO1 family.</text>
</comment>
<dbReference type="HAMAP" id="MF_00693">
    <property type="entry name" value="Transcrip_reg_TACO1"/>
    <property type="match status" value="1"/>
</dbReference>
<gene>
    <name evidence="9" type="ORF">AAE02nite_50360</name>
</gene>
<dbReference type="PANTHER" id="PTHR12532">
    <property type="entry name" value="TRANSLATIONAL ACTIVATOR OF CYTOCHROME C OXIDASE 1"/>
    <property type="match status" value="1"/>
</dbReference>
<dbReference type="NCBIfam" id="TIGR01033">
    <property type="entry name" value="YebC/PmpR family DNA-binding transcriptional regulator"/>
    <property type="match status" value="1"/>
</dbReference>
<dbReference type="NCBIfam" id="NF009044">
    <property type="entry name" value="PRK12378.1"/>
    <property type="match status" value="1"/>
</dbReference>
<dbReference type="Gene3D" id="1.10.10.200">
    <property type="match status" value="1"/>
</dbReference>
<evidence type="ECO:0000256" key="3">
    <source>
        <dbReference type="ARBA" id="ARBA00023015"/>
    </source>
</evidence>
<dbReference type="InterPro" id="IPR048300">
    <property type="entry name" value="TACO1_YebC-like_2nd/3rd_dom"/>
</dbReference>
<evidence type="ECO:0000256" key="4">
    <source>
        <dbReference type="ARBA" id="ARBA00023125"/>
    </source>
</evidence>
<dbReference type="SUPFAM" id="SSF75625">
    <property type="entry name" value="YebC-like"/>
    <property type="match status" value="1"/>
</dbReference>
<dbReference type="GO" id="GO:0005829">
    <property type="term" value="C:cytosol"/>
    <property type="evidence" value="ECO:0007669"/>
    <property type="project" value="TreeGrafter"/>
</dbReference>
<feature type="domain" description="TACO1/YebC-like second and third" evidence="7">
    <location>
        <begin position="81"/>
        <end position="239"/>
    </location>
</feature>
<evidence type="ECO:0000256" key="5">
    <source>
        <dbReference type="ARBA" id="ARBA00023163"/>
    </source>
</evidence>
<dbReference type="OrthoDB" id="9781053at2"/>
<dbReference type="InterPro" id="IPR017856">
    <property type="entry name" value="Integrase-like_N"/>
</dbReference>
<keyword evidence="3 6" id="KW-0805">Transcription regulation</keyword>
<dbReference type="FunFam" id="1.10.10.200:FF:000002">
    <property type="entry name" value="Probable transcriptional regulatory protein CLM62_37755"/>
    <property type="match status" value="1"/>
</dbReference>
<sequence>MSGHSKWSTIKRKKGALDAKRSKVFTKIIKEITVAVREGGPDPDGNPRLRLAIQNSKAANMPKDNVERAIKKGSGADSDAYHEVSYEGYASHGVAVFVECLTDNLNRTIQNVRSAFSKHGGSLGTKGSLEFIFDRKGVFIIKLSDNLTLNEDDFTLEMIDAGAEDVEFEEEYVTVYCAMEDFGSLQKKTEELKLEVENADLQRIPKTTVALDAEALKKVMKLIDTLEDDDDVQKVYHNIELNEEAMAALS</sequence>
<dbReference type="Pfam" id="PF01709">
    <property type="entry name" value="Transcrip_reg"/>
    <property type="match status" value="1"/>
</dbReference>
<dbReference type="InterPro" id="IPR026564">
    <property type="entry name" value="Transcrip_reg_TACO1-like_dom3"/>
</dbReference>
<dbReference type="NCBIfam" id="NF001030">
    <property type="entry name" value="PRK00110.1"/>
    <property type="match status" value="1"/>
</dbReference>
<dbReference type="InterPro" id="IPR049083">
    <property type="entry name" value="TACO1_YebC_N"/>
</dbReference>
<dbReference type="EMBL" id="BJYS01000060">
    <property type="protein sequence ID" value="GEO07372.1"/>
    <property type="molecule type" value="Genomic_DNA"/>
</dbReference>
<name>A0A512B5X9_9BACT</name>
<evidence type="ECO:0000313" key="9">
    <source>
        <dbReference type="EMBL" id="GEO07372.1"/>
    </source>
</evidence>
<dbReference type="Proteomes" id="UP000321532">
    <property type="component" value="Unassembled WGS sequence"/>
</dbReference>
<dbReference type="Gene3D" id="3.30.70.980">
    <property type="match status" value="2"/>
</dbReference>
<keyword evidence="2 6" id="KW-0963">Cytoplasm</keyword>
<dbReference type="GO" id="GO:0006355">
    <property type="term" value="P:regulation of DNA-templated transcription"/>
    <property type="evidence" value="ECO:0007669"/>
    <property type="project" value="UniProtKB-UniRule"/>
</dbReference>
<comment type="subcellular location">
    <subcellularLocation>
        <location evidence="6">Cytoplasm</location>
    </subcellularLocation>
</comment>
<reference evidence="9 10" key="1">
    <citation type="submission" date="2019-07" db="EMBL/GenBank/DDBJ databases">
        <title>Whole genome shotgun sequence of Adhaeribacter aerolatus NBRC 106133.</title>
        <authorList>
            <person name="Hosoyama A."/>
            <person name="Uohara A."/>
            <person name="Ohji S."/>
            <person name="Ichikawa N."/>
        </authorList>
    </citation>
    <scope>NUCLEOTIDE SEQUENCE [LARGE SCALE GENOMIC DNA]</scope>
    <source>
        <strain evidence="9 10">NBRC 106133</strain>
    </source>
</reference>
<keyword evidence="4 6" id="KW-0238">DNA-binding</keyword>
<accession>A0A512B5X9</accession>
<evidence type="ECO:0000256" key="2">
    <source>
        <dbReference type="ARBA" id="ARBA00022490"/>
    </source>
</evidence>
<keyword evidence="5 6" id="KW-0804">Transcription</keyword>
<evidence type="ECO:0000313" key="10">
    <source>
        <dbReference type="Proteomes" id="UP000321532"/>
    </source>
</evidence>
<proteinExistence type="inferred from homology"/>
<evidence type="ECO:0000259" key="8">
    <source>
        <dbReference type="Pfam" id="PF20772"/>
    </source>
</evidence>
<keyword evidence="10" id="KW-1185">Reference proteome</keyword>
<dbReference type="InterPro" id="IPR029072">
    <property type="entry name" value="YebC-like"/>
</dbReference>
<dbReference type="RefSeq" id="WP_146905423.1">
    <property type="nucleotide sequence ID" value="NZ_BJYS01000060.1"/>
</dbReference>
<evidence type="ECO:0000256" key="6">
    <source>
        <dbReference type="HAMAP-Rule" id="MF_00693"/>
    </source>
</evidence>
<organism evidence="9 10">
    <name type="scientific">Adhaeribacter aerolatus</name>
    <dbReference type="NCBI Taxonomy" id="670289"/>
    <lineage>
        <taxon>Bacteria</taxon>
        <taxon>Pseudomonadati</taxon>
        <taxon>Bacteroidota</taxon>
        <taxon>Cytophagia</taxon>
        <taxon>Cytophagales</taxon>
        <taxon>Hymenobacteraceae</taxon>
        <taxon>Adhaeribacter</taxon>
    </lineage>
</organism>